<name>A0ABS3BDA7_9GAMM</name>
<organism evidence="1 2">
    <name type="scientific">Marinobacter daepoensis</name>
    <dbReference type="NCBI Taxonomy" id="262077"/>
    <lineage>
        <taxon>Bacteria</taxon>
        <taxon>Pseudomonadati</taxon>
        <taxon>Pseudomonadota</taxon>
        <taxon>Gammaproteobacteria</taxon>
        <taxon>Pseudomonadales</taxon>
        <taxon>Marinobacteraceae</taxon>
        <taxon>Marinobacter</taxon>
    </lineage>
</organism>
<dbReference type="Proteomes" id="UP000664344">
    <property type="component" value="Unassembled WGS sequence"/>
</dbReference>
<comment type="caution">
    <text evidence="1">The sequence shown here is derived from an EMBL/GenBank/DDBJ whole genome shotgun (WGS) entry which is preliminary data.</text>
</comment>
<evidence type="ECO:0000313" key="2">
    <source>
        <dbReference type="Proteomes" id="UP000664344"/>
    </source>
</evidence>
<gene>
    <name evidence="1" type="ORF">JYP53_07820</name>
</gene>
<reference evidence="1 2" key="1">
    <citation type="submission" date="2021-02" db="EMBL/GenBank/DDBJ databases">
        <title>PHA producing bacteria isolated from coastal sediment in Guangdong, Shenzhen.</title>
        <authorList>
            <person name="Zheng W."/>
            <person name="Yu S."/>
            <person name="Huang Y."/>
        </authorList>
    </citation>
    <scope>NUCLEOTIDE SEQUENCE [LARGE SCALE GENOMIC DNA]</scope>
    <source>
        <strain evidence="1 2">TN21-5</strain>
    </source>
</reference>
<dbReference type="RefSeq" id="WP_206557192.1">
    <property type="nucleotide sequence ID" value="NZ_JAFKDB010000008.1"/>
</dbReference>
<evidence type="ECO:0000313" key="1">
    <source>
        <dbReference type="EMBL" id="MBN7769804.1"/>
    </source>
</evidence>
<dbReference type="EMBL" id="JAFKDB010000008">
    <property type="protein sequence ID" value="MBN7769804.1"/>
    <property type="molecule type" value="Genomic_DNA"/>
</dbReference>
<protein>
    <submittedName>
        <fullName evidence="1">Uncharacterized protein</fullName>
    </submittedName>
</protein>
<sequence length="151" mass="16718">MYRSVELSPFGILKSKGRTKVWKTSLIIPALGGSFDVVVHGTIEGPSMAQTRMFSKLMDHSDDWCGKVAPKVVEFIRACHIAPPDVEVTALNVWTLLTPELIEVHEGHQYAHGESEPGTNAISIGYLTPWTEEQAIQIPFLNGKIGRIYSE</sequence>
<proteinExistence type="predicted"/>
<keyword evidence="2" id="KW-1185">Reference proteome</keyword>
<accession>A0ABS3BDA7</accession>